<keyword evidence="1" id="KW-1133">Transmembrane helix</keyword>
<sequence length="49" mass="5607">MDLTMILFIALIIIFFIIPLLAFIIKSAVKQGILEAYKIIKNDKDNNIL</sequence>
<proteinExistence type="predicted"/>
<dbReference type="Proteomes" id="UP000078383">
    <property type="component" value="Unassembled WGS sequence"/>
</dbReference>
<dbReference type="AlphaFoldDB" id="A0A174ZVH7"/>
<name>A0A174ZVH7_9FIRM</name>
<evidence type="ECO:0000313" key="2">
    <source>
        <dbReference type="EMBL" id="CUQ90082.1"/>
    </source>
</evidence>
<dbReference type="RefSeq" id="WP_155512141.1">
    <property type="nucleotide sequence ID" value="NZ_CACRUQ010000038.1"/>
</dbReference>
<dbReference type="EMBL" id="CZBX01000009">
    <property type="protein sequence ID" value="CUQ90082.1"/>
    <property type="molecule type" value="Genomic_DNA"/>
</dbReference>
<reference evidence="2 3" key="1">
    <citation type="submission" date="2015-09" db="EMBL/GenBank/DDBJ databases">
        <authorList>
            <consortium name="Pathogen Informatics"/>
        </authorList>
    </citation>
    <scope>NUCLEOTIDE SEQUENCE [LARGE SCALE GENOMIC DNA]</scope>
    <source>
        <strain evidence="2 3">2789STDY5834889</strain>
    </source>
</reference>
<gene>
    <name evidence="2" type="ORF">ERS852502_02114</name>
</gene>
<evidence type="ECO:0000256" key="1">
    <source>
        <dbReference type="SAM" id="Phobius"/>
    </source>
</evidence>
<protein>
    <submittedName>
        <fullName evidence="2">Uncharacterized protein</fullName>
    </submittedName>
</protein>
<keyword evidence="1" id="KW-0472">Membrane</keyword>
<accession>A0A174ZVH7</accession>
<organism evidence="2 3">
    <name type="scientific">[Ruminococcus] torques</name>
    <dbReference type="NCBI Taxonomy" id="33039"/>
    <lineage>
        <taxon>Bacteria</taxon>
        <taxon>Bacillati</taxon>
        <taxon>Bacillota</taxon>
        <taxon>Clostridia</taxon>
        <taxon>Lachnospirales</taxon>
        <taxon>Lachnospiraceae</taxon>
        <taxon>Mediterraneibacter</taxon>
    </lineage>
</organism>
<evidence type="ECO:0000313" key="3">
    <source>
        <dbReference type="Proteomes" id="UP000078383"/>
    </source>
</evidence>
<feature type="transmembrane region" description="Helical" evidence="1">
    <location>
        <begin position="6"/>
        <end position="25"/>
    </location>
</feature>
<keyword evidence="1" id="KW-0812">Transmembrane</keyword>